<evidence type="ECO:0000313" key="1">
    <source>
        <dbReference type="EMBL" id="KAJ9093184.1"/>
    </source>
</evidence>
<comment type="caution">
    <text evidence="1">The sequence shown here is derived from an EMBL/GenBank/DDBJ whole genome shotgun (WGS) entry which is preliminary data.</text>
</comment>
<sequence>MAPEHQERAEQVRNARKKVRRGSEPHKVAYVVADVRYFIRQLRSFRAHKHPTVIGSQENTPPSPATATLGTGSEWGVKNKEDQIQQDQVKQFASLPSLSSSSASTTSNTATSTTTTASKRHSRLRQSSSSSSASSPLQPRFAQSSPYSTSDQRFPEKCPEVMTIPSQVEDNVKGSVLSTADQLEVIPTSQSDKTYVAVPANTPIIAGNANELPLAPIAAASAPAAINLPSSSSAPLALLLPTSTTKHGRTRSRHTRSGSSISGFGFKNGSSSSSNSSVGVQATTGQKGADRERAGAGKESLMVVEDDGRGWETRLSGGPGPAAGTGTGSIRAVQQMPSPLEGMRQSGFSFGRAAAATTVTGEEQDNDHAGLAMPVLPASSSLLLTPPPQKAQRTDPTEDECDNLLTSNDQTFSFPDAATSFSFPQSRSHATARTSNDDGNMDGLRPLNAFTKPPPAQLVMPSPFSATLSMPLPVPELTVVPSTPIGEETFRYGNNGSAGSIYGLGFGFFNNASGSEEEYGYGPAMQAGEEFALPAFPTAFAGQDVDVSEKQPVDMAFAVEREEGETTSLGDGRGNGNEDEKSRFKGFSFGSARQETSPPPPPTGLVPVMEQEKPSADTRRRRHSHTRSTSISTRAAFIPNTSISALLSSSSETTGRALSRSPSPSDHLMEMQMGAQQPETMEERQRALFALEGRDGRVSPSAGGEGETPRWLAGLQAFAGVGSGGVGIGEASRTTKRSSRRRSRIGGVSETTTVEIALPPMDDDDLPTMSSLSVGQGQGEAGYSGGLATTGPAAPLGACGLNGLGIEGLMASTSMASQATNLGTLIEEDESEVAAPEPRIDEEREDGEKEKMLVNSVFTPDRALQLAIGTADSPDVHSATSFKIRPLRLLSMSSNSTNSFSSAPADQDAQSVGSRRSLSIEALISPSTGKAIENASHVTPLALSDPPKRFSVKRNSAGMGSKLFSNYTTDFAGNNKRSSVASSHTSGSRVLNEVEDTPHGNNEKDDLRSSSAFRRRSMTISGQNLITTTSSSSGETVDELKRLVAHLEMEKHTMQEDIEGWQSRCQGLEMQLKHEKEQGVFLRERVRKLGDHLSSLSGLATSSTPSSPYHAPNELSSSVVQSPKQVALMRNELFKLTSVIAQLTAEKEQAKAESAALRAKLESNNRVERSGPTMFASPSLPVARIHPVEEERKAQAAVETDQRRENPLTPRSVLEYNDGATLSRISAAGKLEGKTNADRIRGFSFPRGSIPSRGVKNAFLTTSALAAAGSPVRTTFAQSSETFDEEDDSTAFQIPSTHACDPSAGGLPPLDYKGYARQIPSLSAFTIADTLPSSRSRCIGFENTCGSCRGKVFHL</sequence>
<organism evidence="1 2">
    <name type="scientific">Naganishia friedmannii</name>
    <dbReference type="NCBI Taxonomy" id="89922"/>
    <lineage>
        <taxon>Eukaryota</taxon>
        <taxon>Fungi</taxon>
        <taxon>Dikarya</taxon>
        <taxon>Basidiomycota</taxon>
        <taxon>Agaricomycotina</taxon>
        <taxon>Tremellomycetes</taxon>
        <taxon>Filobasidiales</taxon>
        <taxon>Filobasidiaceae</taxon>
        <taxon>Naganishia</taxon>
    </lineage>
</organism>
<protein>
    <submittedName>
        <fullName evidence="1">Uncharacterized protein</fullName>
    </submittedName>
</protein>
<evidence type="ECO:0000313" key="2">
    <source>
        <dbReference type="Proteomes" id="UP001227268"/>
    </source>
</evidence>
<accession>A0ACC2V1W4</accession>
<proteinExistence type="predicted"/>
<name>A0ACC2V1W4_9TREE</name>
<keyword evidence="2" id="KW-1185">Reference proteome</keyword>
<gene>
    <name evidence="1" type="ORF">QFC21_006501</name>
</gene>
<dbReference type="EMBL" id="JASBWT010000032">
    <property type="protein sequence ID" value="KAJ9093184.1"/>
    <property type="molecule type" value="Genomic_DNA"/>
</dbReference>
<reference evidence="1" key="1">
    <citation type="submission" date="2023-04" db="EMBL/GenBank/DDBJ databases">
        <title>Draft Genome sequencing of Naganishia species isolated from polar environments using Oxford Nanopore Technology.</title>
        <authorList>
            <person name="Leo P."/>
            <person name="Venkateswaran K."/>
        </authorList>
    </citation>
    <scope>NUCLEOTIDE SEQUENCE</scope>
    <source>
        <strain evidence="1">MNA-CCFEE 5423</strain>
    </source>
</reference>
<dbReference type="Proteomes" id="UP001227268">
    <property type="component" value="Unassembled WGS sequence"/>
</dbReference>